<evidence type="ECO:0008006" key="4">
    <source>
        <dbReference type="Google" id="ProtNLM"/>
    </source>
</evidence>
<sequence>MNWLLWVLRSLRDLRLEAVSIGTDSQSHSIRRRIKLAREIGKSVLRDGRLHSYLALGAPSWLHNLIQTEVASVNS</sequence>
<comment type="caution">
    <text evidence="2">The sequence shown here is derived from an EMBL/GenBank/DDBJ whole genome shotgun (WGS) entry which is preliminary data.</text>
</comment>
<dbReference type="AlphaFoldDB" id="A0A8S9PA67"/>
<evidence type="ECO:0000256" key="1">
    <source>
        <dbReference type="SAM" id="SignalP"/>
    </source>
</evidence>
<proteinExistence type="predicted"/>
<evidence type="ECO:0000313" key="2">
    <source>
        <dbReference type="EMBL" id="KAF3509803.1"/>
    </source>
</evidence>
<reference evidence="2" key="1">
    <citation type="submission" date="2019-12" db="EMBL/GenBank/DDBJ databases">
        <title>Genome sequencing and annotation of Brassica cretica.</title>
        <authorList>
            <person name="Studholme D.J."/>
            <person name="Sarris P."/>
        </authorList>
    </citation>
    <scope>NUCLEOTIDE SEQUENCE</scope>
    <source>
        <strain evidence="2">PFS-109/04</strain>
        <tissue evidence="2">Leaf</tissue>
    </source>
</reference>
<accession>A0A8S9PA67</accession>
<dbReference type="Proteomes" id="UP000712600">
    <property type="component" value="Unassembled WGS sequence"/>
</dbReference>
<organism evidence="2 3">
    <name type="scientific">Brassica cretica</name>
    <name type="common">Mustard</name>
    <dbReference type="NCBI Taxonomy" id="69181"/>
    <lineage>
        <taxon>Eukaryota</taxon>
        <taxon>Viridiplantae</taxon>
        <taxon>Streptophyta</taxon>
        <taxon>Embryophyta</taxon>
        <taxon>Tracheophyta</taxon>
        <taxon>Spermatophyta</taxon>
        <taxon>Magnoliopsida</taxon>
        <taxon>eudicotyledons</taxon>
        <taxon>Gunneridae</taxon>
        <taxon>Pentapetalae</taxon>
        <taxon>rosids</taxon>
        <taxon>malvids</taxon>
        <taxon>Brassicales</taxon>
        <taxon>Brassicaceae</taxon>
        <taxon>Brassiceae</taxon>
        <taxon>Brassica</taxon>
    </lineage>
</organism>
<feature type="chain" id="PRO_5035929663" description="Transposase DDE domain-containing protein" evidence="1">
    <location>
        <begin position="19"/>
        <end position="75"/>
    </location>
</feature>
<name>A0A8S9PA67_BRACR</name>
<gene>
    <name evidence="2" type="ORF">F2Q69_00009811</name>
</gene>
<feature type="signal peptide" evidence="1">
    <location>
        <begin position="1"/>
        <end position="18"/>
    </location>
</feature>
<protein>
    <recommendedName>
        <fullName evidence="4">Transposase DDE domain-containing protein</fullName>
    </recommendedName>
</protein>
<evidence type="ECO:0000313" key="3">
    <source>
        <dbReference type="Proteomes" id="UP000712600"/>
    </source>
</evidence>
<keyword evidence="1" id="KW-0732">Signal</keyword>
<dbReference type="EMBL" id="QGKX02001521">
    <property type="protein sequence ID" value="KAF3509803.1"/>
    <property type="molecule type" value="Genomic_DNA"/>
</dbReference>